<sequence length="158" mass="18169">MVLEQFKEKDFAQLIKWIDSPELNYQWGGPAYDFPLTTEQIATHCANPDITPYLFKVNGDNVGFVELLKVSNTQYRLCRVFIDEAFRGRGLANNMLEEVMLKAKSQFDCAEISLAVFEHNKAAKKCYEELGFETYDQEVGRVVPNGDSWDLALMEKRI</sequence>
<dbReference type="Pfam" id="PF00583">
    <property type="entry name" value="Acetyltransf_1"/>
    <property type="match status" value="1"/>
</dbReference>
<dbReference type="Proteomes" id="UP000241771">
    <property type="component" value="Unassembled WGS sequence"/>
</dbReference>
<feature type="domain" description="N-acetyltransferase" evidence="1">
    <location>
        <begin position="1"/>
        <end position="158"/>
    </location>
</feature>
<dbReference type="CDD" id="cd04301">
    <property type="entry name" value="NAT_SF"/>
    <property type="match status" value="1"/>
</dbReference>
<dbReference type="PANTHER" id="PTHR43415">
    <property type="entry name" value="SPERMIDINE N(1)-ACETYLTRANSFERASE"/>
    <property type="match status" value="1"/>
</dbReference>
<dbReference type="OrthoDB" id="326501at2"/>
<dbReference type="Gene3D" id="3.40.630.30">
    <property type="match status" value="1"/>
</dbReference>
<dbReference type="AlphaFoldDB" id="A0A2T3NZK8"/>
<dbReference type="PANTHER" id="PTHR43415:SF5">
    <property type="entry name" value="ACETYLTRANSFERASE"/>
    <property type="match status" value="1"/>
</dbReference>
<name>A0A2T3NZK8_9GAMM</name>
<evidence type="ECO:0000313" key="2">
    <source>
        <dbReference type="EMBL" id="PSW21695.1"/>
    </source>
</evidence>
<dbReference type="SUPFAM" id="SSF55729">
    <property type="entry name" value="Acyl-CoA N-acyltransferases (Nat)"/>
    <property type="match status" value="1"/>
</dbReference>
<dbReference type="EMBL" id="PYMA01000001">
    <property type="protein sequence ID" value="PSW21695.1"/>
    <property type="molecule type" value="Genomic_DNA"/>
</dbReference>
<accession>A0A2T3NZK8</accession>
<evidence type="ECO:0000313" key="3">
    <source>
        <dbReference type="Proteomes" id="UP000241771"/>
    </source>
</evidence>
<dbReference type="InterPro" id="IPR016181">
    <property type="entry name" value="Acyl_CoA_acyltransferase"/>
</dbReference>
<organism evidence="2 3">
    <name type="scientific">Photobacterium sanctipauli</name>
    <dbReference type="NCBI Taxonomy" id="1342794"/>
    <lineage>
        <taxon>Bacteria</taxon>
        <taxon>Pseudomonadati</taxon>
        <taxon>Pseudomonadota</taxon>
        <taxon>Gammaproteobacteria</taxon>
        <taxon>Vibrionales</taxon>
        <taxon>Vibrionaceae</taxon>
        <taxon>Photobacterium</taxon>
    </lineage>
</organism>
<dbReference type="RefSeq" id="WP_036829079.1">
    <property type="nucleotide sequence ID" value="NZ_JGVO01001111.1"/>
</dbReference>
<proteinExistence type="predicted"/>
<gene>
    <name evidence="2" type="ORF">C9I98_00030</name>
</gene>
<reference evidence="2 3" key="1">
    <citation type="submission" date="2018-01" db="EMBL/GenBank/DDBJ databases">
        <title>Whole genome sequencing of Histamine producing bacteria.</title>
        <authorList>
            <person name="Butler K."/>
        </authorList>
    </citation>
    <scope>NUCLEOTIDE SEQUENCE [LARGE SCALE GENOMIC DNA]</scope>
    <source>
        <strain evidence="2 3">DSM 100436</strain>
    </source>
</reference>
<dbReference type="PROSITE" id="PS51186">
    <property type="entry name" value="GNAT"/>
    <property type="match status" value="1"/>
</dbReference>
<keyword evidence="2" id="KW-0808">Transferase</keyword>
<keyword evidence="3" id="KW-1185">Reference proteome</keyword>
<dbReference type="InterPro" id="IPR000182">
    <property type="entry name" value="GNAT_dom"/>
</dbReference>
<comment type="caution">
    <text evidence="2">The sequence shown here is derived from an EMBL/GenBank/DDBJ whole genome shotgun (WGS) entry which is preliminary data.</text>
</comment>
<dbReference type="GO" id="GO:0016747">
    <property type="term" value="F:acyltransferase activity, transferring groups other than amino-acyl groups"/>
    <property type="evidence" value="ECO:0007669"/>
    <property type="project" value="InterPro"/>
</dbReference>
<protein>
    <submittedName>
        <fullName evidence="2">N-acetyltransferase</fullName>
    </submittedName>
</protein>
<evidence type="ECO:0000259" key="1">
    <source>
        <dbReference type="PROSITE" id="PS51186"/>
    </source>
</evidence>